<dbReference type="Pfam" id="PF06570">
    <property type="entry name" value="DUF1129"/>
    <property type="match status" value="1"/>
</dbReference>
<evidence type="ECO:0008006" key="5">
    <source>
        <dbReference type="Google" id="ProtNLM"/>
    </source>
</evidence>
<evidence type="ECO:0000313" key="4">
    <source>
        <dbReference type="Proteomes" id="UP000030647"/>
    </source>
</evidence>
<keyword evidence="2" id="KW-0472">Membrane</keyword>
<feature type="transmembrane region" description="Helical" evidence="2">
    <location>
        <begin position="155"/>
        <end position="175"/>
    </location>
</feature>
<dbReference type="InterPro" id="IPR009214">
    <property type="entry name" value="DUF1129"/>
</dbReference>
<dbReference type="eggNOG" id="COG4858">
    <property type="taxonomic scope" value="Bacteria"/>
</dbReference>
<name>U4TMG5_9LACO</name>
<accession>U4TMG5</accession>
<keyword evidence="2" id="KW-1133">Transmembrane helix</keyword>
<feature type="transmembrane region" description="Helical" evidence="2">
    <location>
        <begin position="196"/>
        <end position="217"/>
    </location>
</feature>
<feature type="region of interest" description="Disordered" evidence="1">
    <location>
        <begin position="1"/>
        <end position="38"/>
    </location>
</feature>
<protein>
    <recommendedName>
        <fullName evidence="5">DUF1129 domain-containing protein</fullName>
    </recommendedName>
</protein>
<keyword evidence="2" id="KW-0812">Transmembrane</keyword>
<dbReference type="PIRSF" id="PIRSF033111">
    <property type="entry name" value="UCP033111"/>
    <property type="match status" value="1"/>
</dbReference>
<evidence type="ECO:0000256" key="2">
    <source>
        <dbReference type="SAM" id="Phobius"/>
    </source>
</evidence>
<reference evidence="4" key="1">
    <citation type="journal article" date="2013" name="Genome Announc.">
        <title>Whole-Genome Sequencing of Lactobacillus shenzhenensis Strain LY-73T.</title>
        <authorList>
            <person name="Lin Z."/>
            <person name="Liu Z."/>
            <person name="Yang R."/>
            <person name="Zou Y."/>
            <person name="Wan D."/>
            <person name="Chen J."/>
            <person name="Guo M."/>
            <person name="Zhao J."/>
            <person name="Fang C."/>
            <person name="Yang R."/>
            <person name="Liu F."/>
        </authorList>
    </citation>
    <scope>NUCLEOTIDE SEQUENCE [LARGE SCALE GENOMIC DNA]</scope>
    <source>
        <strain evidence="4">LY-73</strain>
    </source>
</reference>
<feature type="transmembrane region" description="Helical" evidence="2">
    <location>
        <begin position="223"/>
        <end position="243"/>
    </location>
</feature>
<feature type="transmembrane region" description="Helical" evidence="2">
    <location>
        <begin position="131"/>
        <end position="149"/>
    </location>
</feature>
<dbReference type="EMBL" id="KI271595">
    <property type="protein sequence ID" value="ERL64615.1"/>
    <property type="molecule type" value="Genomic_DNA"/>
</dbReference>
<feature type="compositionally biased region" description="Basic and acidic residues" evidence="1">
    <location>
        <begin position="1"/>
        <end position="24"/>
    </location>
</feature>
<organism evidence="3 4">
    <name type="scientific">Schleiferilactobacillus shenzhenensis LY-73</name>
    <dbReference type="NCBI Taxonomy" id="1231336"/>
    <lineage>
        <taxon>Bacteria</taxon>
        <taxon>Bacillati</taxon>
        <taxon>Bacillota</taxon>
        <taxon>Bacilli</taxon>
        <taxon>Lactobacillales</taxon>
        <taxon>Lactobacillaceae</taxon>
        <taxon>Schleiferilactobacillus</taxon>
    </lineage>
</organism>
<dbReference type="STRING" id="1231336.L248_0799"/>
<proteinExistence type="predicted"/>
<sequence length="263" mass="29441">MMRKEEVNLDPRERNAQAHEKQQEKVATLSKQEQMDQEIDGMSAQEIAENLSKRNADYVFQLRKALSDEGFDDQKIDTEMAVLLPDILKAQRRGTPANKLYGGPTVKAYAITHKPKPVVPTPFWQKASDSALMFFGILTLMNGVMAFFTKSTTKNQGATGIVSMLVISIVFGLAFTKMNDLMRLPKSQRPKMGRMILYMVGLLAVALVILSITIFIPKVLNPVLPGTVLLVIGVLAFGGRYLFRRYFHIKESFFAPAPPTDDK</sequence>
<dbReference type="OrthoDB" id="2327103at2"/>
<dbReference type="HOGENOM" id="CLU_085977_1_1_9"/>
<evidence type="ECO:0000313" key="3">
    <source>
        <dbReference type="EMBL" id="ERL64615.1"/>
    </source>
</evidence>
<gene>
    <name evidence="3" type="ORF">L248_0799</name>
</gene>
<evidence type="ECO:0000256" key="1">
    <source>
        <dbReference type="SAM" id="MobiDB-lite"/>
    </source>
</evidence>
<keyword evidence="4" id="KW-1185">Reference proteome</keyword>
<dbReference type="AlphaFoldDB" id="U4TMG5"/>
<dbReference type="Proteomes" id="UP000030647">
    <property type="component" value="Unassembled WGS sequence"/>
</dbReference>